<dbReference type="FunFam" id="2.60.34.10:FF:000002">
    <property type="entry name" value="Heat shock 70 kDa"/>
    <property type="match status" value="2"/>
</dbReference>
<reference evidence="7" key="1">
    <citation type="submission" date="2020-11" db="EMBL/GenBank/DDBJ databases">
        <authorList>
            <person name="Tran Van P."/>
        </authorList>
    </citation>
    <scope>NUCLEOTIDE SEQUENCE</scope>
</reference>
<sequence>MAFKFIAFTMAKAPAVGIDLGTTYSCVGVFQHGKVEIIANDQGNRTTPSYVAFTDTERLIGDAAKNQVAMNPTNTVFDAKRLIGRRFDDATVQSDMKHWPFTVTSDGGKPKIQVAYKGETKTFYPEEISSMVLTKMKETAEAYLGKTVTDAVVTVPAYFNDSQRQATKDAGTISGLNVLRIINEPTAAAIAYGLDKKVGGERNVLIFDLGGGTFDVSILTIEDGIFEVKSTAGDTHLGGEDFDNRMVNHFVQEFKRKFKKDMSENKRAVRRLRTACERAKRTLSSSTQASIEIDSLFEGIDFYTSVTRARFEELNADLFRSTLEPVEKSLRDAKLDKASIHEIVLVGGSTRIPKIQKLLVDFFNGKEVNKSINPDEAVAYGAAVQAAILHGDKSEAVQDLLLLDVTPLSLGIETAGGVMTPLIKRNTTIPTKQTQTFTTYSDNQPGVLIQVYEGERAMTKDNNLLGKFELSGIPPAPRGVPQIEVTFDIDANGILNVSACDKSTGRENKITITNDKGRLSKEDIERMVKDAEKYKDEDDAQKGRVAAKNSLESYVFSMKSTMEDDKFKDKIPEGDKKTILDKCNEALKWLEANQLAEKDEFEHKQKELEQLCNPIITKMYQGAAGAGGMPPGGFPGAGAGPGAAGAHGAGGASSGPTIEEAPAVGIDLGTTNSCVGVFQHGKVEIIANDQGNRRTPSWVAFTNTERLIGEAAKNQVAMNTANTVFGQFTGGFIPHAYLFVQTEPAVKYDILSDAKRLIGRRFDDPSVQSDTKHWPFDVVCDGGKPKIQFKRKFKEDISDSKRALPRLNLLGKFKLSDIPLAPKEIPQIKVTFDVDTNGILYNQLKKIQVSDIPPTLRGVPQIKTTSDIDADGILNVSAIDKSTGRLSKEDIERMVKDAKKYKDEDDAQKGRVAAKNSLESYVFSMKSTMEDDKFKDKIPEGDKKTILDKCNEALKWLEANQRLIGRRFDDPSVQSDMKHWPFDVVSDGGKPKIQVEYKGEKKTFSPEEISSMVLTKMKETAKEYLGKDVTDAVVTVPAYFNDSQRQATKDAGMIAGLNVLRIINEPTAAAIAYGLDKKVGGERNVLIFDLGGGTFDVSILTIEDGIFEVKSTAGDTHLGGEDFDNRMVNHFVQEFKRKFKKDISDNKRALRRLRTACERAKRTLSSSTQASIEIDSLYEGTDFYTSQRRGGTWVIFSITTLSKLTVIINVFDMSIITLLQSLRDAKMDKASIHEIVLVGGSTRIPKIQKLLVDFFNGKEVNKSINPDEAVAYGAAVQAAILHGDKSEAVQDLLLLDVAPLSLGIETAGGVMTPLIKRNTTIPTKQTQTFTTYSDNQPGVLIQVYEGERAMTKDNNLLGKFELSGIPPAPRGVPQIEVTFDIDANGILNVHAADKSTGRENKITITNDKGRLSKEEIERMVQEAEKFKDEDDAQKERVTAKNSLESYVFNMKSTMEDDKFKDKIPEEDKKTILDKCNETQKWLDANQVLSLFVGQCNLRFFDVF</sequence>
<dbReference type="Gene3D" id="3.90.640.10">
    <property type="entry name" value="Actin, Chain A, domain 4"/>
    <property type="match status" value="2"/>
</dbReference>
<dbReference type="SUPFAM" id="SSF100934">
    <property type="entry name" value="Heat shock protein 70kD (HSP70), C-terminal subdomain"/>
    <property type="match status" value="3"/>
</dbReference>
<dbReference type="PROSITE" id="PS00297">
    <property type="entry name" value="HSP70_1"/>
    <property type="match status" value="2"/>
</dbReference>
<evidence type="ECO:0000256" key="2">
    <source>
        <dbReference type="ARBA" id="ARBA00022741"/>
    </source>
</evidence>
<gene>
    <name evidence="7" type="ORF">DSTB1V02_LOCUS1368</name>
</gene>
<dbReference type="PANTHER" id="PTHR19375">
    <property type="entry name" value="HEAT SHOCK PROTEIN 70KDA"/>
    <property type="match status" value="1"/>
</dbReference>
<dbReference type="InterPro" id="IPR013126">
    <property type="entry name" value="Hsp_70_fam"/>
</dbReference>
<protein>
    <recommendedName>
        <fullName evidence="5">Heat shock 70 kDa protein cognate 4</fullName>
    </recommendedName>
</protein>
<dbReference type="SUPFAM" id="SSF100920">
    <property type="entry name" value="Heat shock protein 70kD (HSP70), peptide-binding domain"/>
    <property type="match status" value="4"/>
</dbReference>
<accession>A0A7R8WZW9</accession>
<dbReference type="CDD" id="cd10233">
    <property type="entry name" value="ASKHA_NBD_HSP70_HSPA1"/>
    <property type="match status" value="1"/>
</dbReference>
<dbReference type="NCBIfam" id="NF001413">
    <property type="entry name" value="PRK00290.1"/>
    <property type="match status" value="2"/>
</dbReference>
<dbReference type="Gene3D" id="2.60.34.10">
    <property type="entry name" value="Substrate Binding Domain Of DNAk, Chain A, domain 1"/>
    <property type="match status" value="4"/>
</dbReference>
<dbReference type="InterPro" id="IPR043129">
    <property type="entry name" value="ATPase_NBD"/>
</dbReference>
<dbReference type="FunFam" id="3.30.420.40:FF:000004">
    <property type="entry name" value="Molecular chaperone DnaK"/>
    <property type="match status" value="1"/>
</dbReference>
<comment type="similarity">
    <text evidence="1">Belongs to the heat shock protein 70 family.</text>
</comment>
<dbReference type="SUPFAM" id="SSF53067">
    <property type="entry name" value="Actin-like ATPase domain"/>
    <property type="match status" value="5"/>
</dbReference>
<dbReference type="Pfam" id="PF00012">
    <property type="entry name" value="HSP70"/>
    <property type="match status" value="6"/>
</dbReference>
<dbReference type="PRINTS" id="PR00301">
    <property type="entry name" value="HEATSHOCK70"/>
</dbReference>
<dbReference type="Proteomes" id="UP000677054">
    <property type="component" value="Unassembled WGS sequence"/>
</dbReference>
<dbReference type="EMBL" id="LR899646">
    <property type="protein sequence ID" value="CAD7241375.1"/>
    <property type="molecule type" value="Genomic_DNA"/>
</dbReference>
<dbReference type="FunFam" id="1.20.1270.10:FF:000003">
    <property type="entry name" value="heat shock cognate 71 kDa protein-like"/>
    <property type="match status" value="1"/>
</dbReference>
<keyword evidence="3" id="KW-0067">ATP-binding</keyword>
<dbReference type="FunFam" id="3.30.30.30:FF:000001">
    <property type="entry name" value="heat shock 70 kDa protein-like"/>
    <property type="match status" value="3"/>
</dbReference>
<evidence type="ECO:0000313" key="8">
    <source>
        <dbReference type="Proteomes" id="UP000677054"/>
    </source>
</evidence>
<dbReference type="Gene3D" id="3.30.30.30">
    <property type="match status" value="3"/>
</dbReference>
<evidence type="ECO:0000313" key="7">
    <source>
        <dbReference type="EMBL" id="CAD7241375.1"/>
    </source>
</evidence>
<evidence type="ECO:0000256" key="3">
    <source>
        <dbReference type="ARBA" id="ARBA00022840"/>
    </source>
</evidence>
<dbReference type="FunFam" id="3.30.420.40:FF:000028">
    <property type="entry name" value="heat shock 70 kDa protein-like"/>
    <property type="match status" value="1"/>
</dbReference>
<keyword evidence="8" id="KW-1185">Reference proteome</keyword>
<dbReference type="OrthoDB" id="6358820at2759"/>
<feature type="region of interest" description="Disordered" evidence="6">
    <location>
        <begin position="638"/>
        <end position="658"/>
    </location>
</feature>
<evidence type="ECO:0000256" key="6">
    <source>
        <dbReference type="SAM" id="MobiDB-lite"/>
    </source>
</evidence>
<dbReference type="PROSITE" id="PS01036">
    <property type="entry name" value="HSP70_3"/>
    <property type="match status" value="2"/>
</dbReference>
<proteinExistence type="inferred from homology"/>
<evidence type="ECO:0000256" key="1">
    <source>
        <dbReference type="ARBA" id="ARBA00007381"/>
    </source>
</evidence>
<dbReference type="InterPro" id="IPR029048">
    <property type="entry name" value="HSP70_C_sf"/>
</dbReference>
<dbReference type="GO" id="GO:0140662">
    <property type="term" value="F:ATP-dependent protein folding chaperone"/>
    <property type="evidence" value="ECO:0007669"/>
    <property type="project" value="InterPro"/>
</dbReference>
<keyword evidence="4" id="KW-0346">Stress response</keyword>
<dbReference type="Gene3D" id="1.20.1270.10">
    <property type="match status" value="2"/>
</dbReference>
<dbReference type="PROSITE" id="PS00329">
    <property type="entry name" value="HSP70_2"/>
    <property type="match status" value="2"/>
</dbReference>
<feature type="compositionally biased region" description="Gly residues" evidence="6">
    <location>
        <begin position="638"/>
        <end position="653"/>
    </location>
</feature>
<name>A0A7R8WZW9_9CRUS</name>
<dbReference type="FunFam" id="3.30.420.40:FF:000026">
    <property type="entry name" value="Heat shock protein 70"/>
    <property type="match status" value="1"/>
</dbReference>
<dbReference type="Gene3D" id="3.30.420.40">
    <property type="match status" value="5"/>
</dbReference>
<keyword evidence="2" id="KW-0547">Nucleotide-binding</keyword>
<dbReference type="InterPro" id="IPR018181">
    <property type="entry name" value="Heat_shock_70_CS"/>
</dbReference>
<dbReference type="FunFam" id="3.30.420.40:FF:000172">
    <property type="entry name" value="Heat shock 70 kDa protein"/>
    <property type="match status" value="3"/>
</dbReference>
<dbReference type="FunFam" id="3.90.640.10:FF:000134">
    <property type="entry name" value="Heat shock cognate 71 kDa protein"/>
    <property type="match status" value="2"/>
</dbReference>
<dbReference type="InterPro" id="IPR029047">
    <property type="entry name" value="HSP70_peptide-bd_sf"/>
</dbReference>
<evidence type="ECO:0000256" key="5">
    <source>
        <dbReference type="ARBA" id="ARBA00072095"/>
    </source>
</evidence>
<dbReference type="EMBL" id="CAJPEV010000129">
    <property type="protein sequence ID" value="CAG0881046.1"/>
    <property type="molecule type" value="Genomic_DNA"/>
</dbReference>
<organism evidence="7">
    <name type="scientific">Darwinula stevensoni</name>
    <dbReference type="NCBI Taxonomy" id="69355"/>
    <lineage>
        <taxon>Eukaryota</taxon>
        <taxon>Metazoa</taxon>
        <taxon>Ecdysozoa</taxon>
        <taxon>Arthropoda</taxon>
        <taxon>Crustacea</taxon>
        <taxon>Oligostraca</taxon>
        <taxon>Ostracoda</taxon>
        <taxon>Podocopa</taxon>
        <taxon>Podocopida</taxon>
        <taxon>Darwinulocopina</taxon>
        <taxon>Darwinuloidea</taxon>
        <taxon>Darwinulidae</taxon>
        <taxon>Darwinula</taxon>
    </lineage>
</organism>
<dbReference type="GO" id="GO:0005524">
    <property type="term" value="F:ATP binding"/>
    <property type="evidence" value="ECO:0007669"/>
    <property type="project" value="UniProtKB-KW"/>
</dbReference>
<dbReference type="GO" id="GO:0006950">
    <property type="term" value="P:response to stress"/>
    <property type="evidence" value="ECO:0007669"/>
    <property type="project" value="UniProtKB-ARBA"/>
</dbReference>
<evidence type="ECO:0000256" key="4">
    <source>
        <dbReference type="ARBA" id="ARBA00023016"/>
    </source>
</evidence>